<keyword evidence="1" id="KW-0812">Transmembrane</keyword>
<evidence type="ECO:0000313" key="3">
    <source>
        <dbReference type="Proteomes" id="UP001178461"/>
    </source>
</evidence>
<protein>
    <submittedName>
        <fullName evidence="2">Uncharacterized protein</fullName>
    </submittedName>
</protein>
<name>A0AA35KJJ6_9SAUR</name>
<keyword evidence="1" id="KW-1133">Transmembrane helix</keyword>
<accession>A0AA35KJJ6</accession>
<evidence type="ECO:0000313" key="2">
    <source>
        <dbReference type="EMBL" id="CAI5778469.1"/>
    </source>
</evidence>
<dbReference type="AlphaFoldDB" id="A0AA35KJJ6"/>
<sequence length="75" mass="8549">MCCSAYRTRRKAMHNVITLKCSAAMTSLGLNCDVTRVRLIMGNLIFSLLLLHFYLWDTHKLTLSHGLKADNCDFT</sequence>
<dbReference type="EMBL" id="OX395131">
    <property type="protein sequence ID" value="CAI5778469.1"/>
    <property type="molecule type" value="Genomic_DNA"/>
</dbReference>
<gene>
    <name evidence="2" type="ORF">PODLI_1B036550</name>
</gene>
<feature type="transmembrane region" description="Helical" evidence="1">
    <location>
        <begin position="37"/>
        <end position="56"/>
    </location>
</feature>
<reference evidence="2" key="1">
    <citation type="submission" date="2022-12" db="EMBL/GenBank/DDBJ databases">
        <authorList>
            <person name="Alioto T."/>
            <person name="Alioto T."/>
            <person name="Gomez Garrido J."/>
        </authorList>
    </citation>
    <scope>NUCLEOTIDE SEQUENCE</scope>
</reference>
<evidence type="ECO:0000256" key="1">
    <source>
        <dbReference type="SAM" id="Phobius"/>
    </source>
</evidence>
<proteinExistence type="predicted"/>
<dbReference type="Proteomes" id="UP001178461">
    <property type="component" value="Chromosome 6"/>
</dbReference>
<organism evidence="2 3">
    <name type="scientific">Podarcis lilfordi</name>
    <name type="common">Lilford's wall lizard</name>
    <dbReference type="NCBI Taxonomy" id="74358"/>
    <lineage>
        <taxon>Eukaryota</taxon>
        <taxon>Metazoa</taxon>
        <taxon>Chordata</taxon>
        <taxon>Craniata</taxon>
        <taxon>Vertebrata</taxon>
        <taxon>Euteleostomi</taxon>
        <taxon>Lepidosauria</taxon>
        <taxon>Squamata</taxon>
        <taxon>Bifurcata</taxon>
        <taxon>Unidentata</taxon>
        <taxon>Episquamata</taxon>
        <taxon>Laterata</taxon>
        <taxon>Lacertibaenia</taxon>
        <taxon>Lacertidae</taxon>
        <taxon>Podarcis</taxon>
    </lineage>
</organism>
<keyword evidence="1" id="KW-0472">Membrane</keyword>
<keyword evidence="3" id="KW-1185">Reference proteome</keyword>